<protein>
    <submittedName>
        <fullName evidence="2">Uncharacterized protein</fullName>
    </submittedName>
</protein>
<dbReference type="EMBL" id="JAMZMM010000109">
    <property type="protein sequence ID" value="MCP2729339.1"/>
    <property type="molecule type" value="Genomic_DNA"/>
</dbReference>
<accession>A0AAE3GS53</accession>
<reference evidence="2" key="1">
    <citation type="submission" date="2022-06" db="EMBL/GenBank/DDBJ databases">
        <title>New cyanobacteria of genus Symplocastrum in benthos of Lake Baikal.</title>
        <authorList>
            <person name="Sorokovikova E."/>
            <person name="Tikhonova I."/>
            <person name="Krasnopeev A."/>
            <person name="Evseev P."/>
            <person name="Gladkikh A."/>
            <person name="Belykh O."/>
        </authorList>
    </citation>
    <scope>NUCLEOTIDE SEQUENCE</scope>
    <source>
        <strain evidence="2">BBK-W-15</strain>
    </source>
</reference>
<comment type="caution">
    <text evidence="2">The sequence shown here is derived from an EMBL/GenBank/DDBJ whole genome shotgun (WGS) entry which is preliminary data.</text>
</comment>
<dbReference type="Proteomes" id="UP001204953">
    <property type="component" value="Unassembled WGS sequence"/>
</dbReference>
<organism evidence="2 3">
    <name type="scientific">Limnofasciculus baicalensis BBK-W-15</name>
    <dbReference type="NCBI Taxonomy" id="2699891"/>
    <lineage>
        <taxon>Bacteria</taxon>
        <taxon>Bacillati</taxon>
        <taxon>Cyanobacteriota</taxon>
        <taxon>Cyanophyceae</taxon>
        <taxon>Coleofasciculales</taxon>
        <taxon>Coleofasciculaceae</taxon>
        <taxon>Limnofasciculus</taxon>
        <taxon>Limnofasciculus baicalensis</taxon>
    </lineage>
</organism>
<gene>
    <name evidence="2" type="ORF">NJ959_12820</name>
</gene>
<keyword evidence="3" id="KW-1185">Reference proteome</keyword>
<evidence type="ECO:0000256" key="1">
    <source>
        <dbReference type="SAM" id="MobiDB-lite"/>
    </source>
</evidence>
<feature type="compositionally biased region" description="Low complexity" evidence="1">
    <location>
        <begin position="91"/>
        <end position="101"/>
    </location>
</feature>
<sequence length="240" mass="25894">MVRKKTTSRKKLDLTNLDTLAATTPLTEETLESEKPQSTEKVEKSTEASIEVSTLPIEELPEISTAATPVAVEKEVSSEAPPIAVEKEVSSEAPPAATPVAVEKEVSSEAPPEATPVIVAKKPSRSIPPEATPVVVAKEASRSISAAPTEFIQLKKKPQVIDIQPRKTLVEISNQAGEVFKVGDPIKVKAPWGGIAIAEIANLYHDNDGNAWVQYNPRDSMPKWTWNRGCTRASLLEKAS</sequence>
<dbReference type="RefSeq" id="WP_254012123.1">
    <property type="nucleotide sequence ID" value="NZ_JAMZMM010000109.1"/>
</dbReference>
<evidence type="ECO:0000313" key="2">
    <source>
        <dbReference type="EMBL" id="MCP2729339.1"/>
    </source>
</evidence>
<feature type="compositionally biased region" description="Basic and acidic residues" evidence="1">
    <location>
        <begin position="32"/>
        <end position="46"/>
    </location>
</feature>
<feature type="region of interest" description="Disordered" evidence="1">
    <location>
        <begin position="21"/>
        <end position="56"/>
    </location>
</feature>
<proteinExistence type="predicted"/>
<evidence type="ECO:0000313" key="3">
    <source>
        <dbReference type="Proteomes" id="UP001204953"/>
    </source>
</evidence>
<feature type="region of interest" description="Disordered" evidence="1">
    <location>
        <begin position="74"/>
        <end position="113"/>
    </location>
</feature>
<dbReference type="AlphaFoldDB" id="A0AAE3GS53"/>
<name>A0AAE3GS53_9CYAN</name>